<reference evidence="2" key="1">
    <citation type="submission" date="2015-11" db="EMBL/GenBank/DDBJ databases">
        <title>De novo transcriptome assembly of four potential Pierce s Disease insect vectors from Arizona vineyards.</title>
        <authorList>
            <person name="Tassone E.E."/>
        </authorList>
    </citation>
    <scope>NUCLEOTIDE SEQUENCE</scope>
</reference>
<dbReference type="AlphaFoldDB" id="A0A1B6LHE5"/>
<feature type="non-terminal residue" evidence="2">
    <location>
        <position position="1"/>
    </location>
</feature>
<protein>
    <submittedName>
        <fullName evidence="2">Uncharacterized protein</fullName>
    </submittedName>
</protein>
<feature type="region of interest" description="Disordered" evidence="1">
    <location>
        <begin position="174"/>
        <end position="206"/>
    </location>
</feature>
<evidence type="ECO:0000313" key="2">
    <source>
        <dbReference type="EMBL" id="JAT23115.1"/>
    </source>
</evidence>
<feature type="region of interest" description="Disordered" evidence="1">
    <location>
        <begin position="225"/>
        <end position="244"/>
    </location>
</feature>
<feature type="region of interest" description="Disordered" evidence="1">
    <location>
        <begin position="353"/>
        <end position="374"/>
    </location>
</feature>
<feature type="compositionally biased region" description="Polar residues" evidence="1">
    <location>
        <begin position="174"/>
        <end position="185"/>
    </location>
</feature>
<sequence>GNPNISSFHLNSQVELFRKSLRLKYPNSSEAEMNAMLQTLMFQVNSMTAQNSQKFASVIQQPQQSTSTSQISGLQNFQMMSNSNLAPGQVFGRQRVQMVNNYGQNLQTQLSQRMGNVQIKQNQKQENLQAKARNYLDQMRIQQQANLARIQNQTKHQTQLNNAYQPSIQNMQQTLQNGRQQPIQNRQREQIGHSQNQQPRQQSQYPVQNNRQVIMGRQQNIQNRQQISRNGQREPTQNSSVGPIVNVQSLLKRGLEVTRTSNPKPPQPTANRVQPPIVHQQAAAKLLNRSQRQGASTPQQLQHEKMKQRISMLQQRKQLNLQQKLQRKNEVNITSDRDIQKRKLEEMKNRYAATRKKVSSDVNVVEIEDDPSRP</sequence>
<proteinExistence type="predicted"/>
<accession>A0A1B6LHE5</accession>
<dbReference type="EMBL" id="GEBQ01016862">
    <property type="protein sequence ID" value="JAT23115.1"/>
    <property type="molecule type" value="Transcribed_RNA"/>
</dbReference>
<feature type="compositionally biased region" description="Polar residues" evidence="1">
    <location>
        <begin position="234"/>
        <end position="244"/>
    </location>
</feature>
<feature type="compositionally biased region" description="Low complexity" evidence="1">
    <location>
        <begin position="194"/>
        <end position="206"/>
    </location>
</feature>
<gene>
    <name evidence="2" type="ORF">g.16895</name>
</gene>
<organism evidence="2">
    <name type="scientific">Graphocephala atropunctata</name>
    <dbReference type="NCBI Taxonomy" id="36148"/>
    <lineage>
        <taxon>Eukaryota</taxon>
        <taxon>Metazoa</taxon>
        <taxon>Ecdysozoa</taxon>
        <taxon>Arthropoda</taxon>
        <taxon>Hexapoda</taxon>
        <taxon>Insecta</taxon>
        <taxon>Pterygota</taxon>
        <taxon>Neoptera</taxon>
        <taxon>Paraneoptera</taxon>
        <taxon>Hemiptera</taxon>
        <taxon>Auchenorrhyncha</taxon>
        <taxon>Membracoidea</taxon>
        <taxon>Cicadellidae</taxon>
        <taxon>Cicadellinae</taxon>
        <taxon>Cicadellini</taxon>
        <taxon>Graphocephala</taxon>
    </lineage>
</organism>
<evidence type="ECO:0000256" key="1">
    <source>
        <dbReference type="SAM" id="MobiDB-lite"/>
    </source>
</evidence>
<name>A0A1B6LHE5_9HEMI</name>